<reference evidence="1 2" key="1">
    <citation type="submission" date="2024-02" db="EMBL/GenBank/DDBJ databases">
        <title>Rhodopirellula caenicola NBRC 110016.</title>
        <authorList>
            <person name="Ichikawa N."/>
            <person name="Katano-Makiyama Y."/>
            <person name="Hidaka K."/>
        </authorList>
    </citation>
    <scope>NUCLEOTIDE SEQUENCE [LARGE SCALE GENOMIC DNA]</scope>
    <source>
        <strain evidence="1 2">NBRC 110016</strain>
    </source>
</reference>
<organism evidence="1 2">
    <name type="scientific">Novipirellula caenicola</name>
    <dbReference type="NCBI Taxonomy" id="1536901"/>
    <lineage>
        <taxon>Bacteria</taxon>
        <taxon>Pseudomonadati</taxon>
        <taxon>Planctomycetota</taxon>
        <taxon>Planctomycetia</taxon>
        <taxon>Pirellulales</taxon>
        <taxon>Pirellulaceae</taxon>
        <taxon>Novipirellula</taxon>
    </lineage>
</organism>
<gene>
    <name evidence="1" type="ORF">Rcae01_04495</name>
</gene>
<name>A0ABP9VV78_9BACT</name>
<dbReference type="EMBL" id="BAABRO010000012">
    <property type="protein sequence ID" value="GAA5509026.1"/>
    <property type="molecule type" value="Genomic_DNA"/>
</dbReference>
<comment type="caution">
    <text evidence="1">The sequence shown here is derived from an EMBL/GenBank/DDBJ whole genome shotgun (WGS) entry which is preliminary data.</text>
</comment>
<protein>
    <submittedName>
        <fullName evidence="1">Uncharacterized protein</fullName>
    </submittedName>
</protein>
<keyword evidence="2" id="KW-1185">Reference proteome</keyword>
<sequence length="111" mass="12292">MRQNLVIVCVLYSVSLAILLAFGSEHTVRSEDELESLIQSNQVNPGDTIVWATALNSSGTELVLGRYPTSLYGGVCLTFSERTELVFRLHSIRPYVGALAWPLANRFVFVC</sequence>
<evidence type="ECO:0000313" key="2">
    <source>
        <dbReference type="Proteomes" id="UP001416858"/>
    </source>
</evidence>
<accession>A0ABP9VV78</accession>
<proteinExistence type="predicted"/>
<dbReference type="Proteomes" id="UP001416858">
    <property type="component" value="Unassembled WGS sequence"/>
</dbReference>
<evidence type="ECO:0000313" key="1">
    <source>
        <dbReference type="EMBL" id="GAA5509026.1"/>
    </source>
</evidence>